<dbReference type="PROSITE" id="PS00198">
    <property type="entry name" value="4FE4S_FER_1"/>
    <property type="match status" value="1"/>
</dbReference>
<dbReference type="GO" id="GO:0051536">
    <property type="term" value="F:iron-sulfur cluster binding"/>
    <property type="evidence" value="ECO:0007669"/>
    <property type="project" value="UniProtKB-KW"/>
</dbReference>
<accession>A8ZSS4</accession>
<evidence type="ECO:0000313" key="6">
    <source>
        <dbReference type="Proteomes" id="UP000008561"/>
    </source>
</evidence>
<dbReference type="STRING" id="96561.Dole_0177"/>
<dbReference type="eggNOG" id="COG1600">
    <property type="taxonomic scope" value="Bacteria"/>
</dbReference>
<evidence type="ECO:0000313" key="5">
    <source>
        <dbReference type="EMBL" id="ABW65987.1"/>
    </source>
</evidence>
<dbReference type="OrthoDB" id="9815745at2"/>
<dbReference type="RefSeq" id="WP_012173606.1">
    <property type="nucleotide sequence ID" value="NC_009943.1"/>
</dbReference>
<evidence type="ECO:0000256" key="2">
    <source>
        <dbReference type="ARBA" id="ARBA00023004"/>
    </source>
</evidence>
<evidence type="ECO:0000259" key="4">
    <source>
        <dbReference type="PROSITE" id="PS51379"/>
    </source>
</evidence>
<name>A8ZSS4_DESOH</name>
<keyword evidence="6" id="KW-1185">Reference proteome</keyword>
<dbReference type="InterPro" id="IPR017900">
    <property type="entry name" value="4Fe4S_Fe_S_CS"/>
</dbReference>
<keyword evidence="1" id="KW-0479">Metal-binding</keyword>
<dbReference type="InterPro" id="IPR017896">
    <property type="entry name" value="4Fe4S_Fe-S-bd"/>
</dbReference>
<dbReference type="AlphaFoldDB" id="A8ZSS4"/>
<evidence type="ECO:0000256" key="3">
    <source>
        <dbReference type="ARBA" id="ARBA00023014"/>
    </source>
</evidence>
<dbReference type="Proteomes" id="UP000008561">
    <property type="component" value="Chromosome"/>
</dbReference>
<dbReference type="HOGENOM" id="CLU_065301_0_0_7"/>
<feature type="domain" description="4Fe-4S ferredoxin-type" evidence="4">
    <location>
        <begin position="165"/>
        <end position="196"/>
    </location>
</feature>
<dbReference type="PANTHER" id="PTHR42827">
    <property type="entry name" value="IRON-SULFUR CLUSTER-BINDING PROTEIN-RELATED"/>
    <property type="match status" value="1"/>
</dbReference>
<keyword evidence="3" id="KW-0411">Iron-sulfur</keyword>
<proteinExistence type="predicted"/>
<dbReference type="PANTHER" id="PTHR42827:SF1">
    <property type="entry name" value="IRON-SULFUR CLUSTER-BINDING PROTEIN"/>
    <property type="match status" value="1"/>
</dbReference>
<dbReference type="EMBL" id="CP000859">
    <property type="protein sequence ID" value="ABW65987.1"/>
    <property type="molecule type" value="Genomic_DNA"/>
</dbReference>
<organism evidence="5 6">
    <name type="scientific">Desulfosudis oleivorans (strain DSM 6200 / JCM 39069 / Hxd3)</name>
    <name type="common">Desulfococcus oleovorans</name>
    <dbReference type="NCBI Taxonomy" id="96561"/>
    <lineage>
        <taxon>Bacteria</taxon>
        <taxon>Pseudomonadati</taxon>
        <taxon>Thermodesulfobacteriota</taxon>
        <taxon>Desulfobacteria</taxon>
        <taxon>Desulfobacterales</taxon>
        <taxon>Desulfosudaceae</taxon>
        <taxon>Desulfosudis</taxon>
    </lineage>
</organism>
<gene>
    <name evidence="5" type="ordered locus">Dole_0177</name>
</gene>
<protein>
    <submittedName>
        <fullName evidence="5">4Fe-4S ferredoxin iron-sulfur binding domain protein</fullName>
    </submittedName>
</protein>
<dbReference type="GO" id="GO:0046872">
    <property type="term" value="F:metal ion binding"/>
    <property type="evidence" value="ECO:0007669"/>
    <property type="project" value="UniProtKB-KW"/>
</dbReference>
<sequence length="349" mass="38811">MKFEEPIREFLAERGALRVGFCTRETLAGGPPSADLTYVLPSARSAVTFALPLDRDIMRQCLAKKSQFAFEQHNIDVNLKAGRIAKELALWLEEKGYKSVRIHANNVYRKDEPNWQLAMRPDVSHRYLAVRSGVGSFGWSGNVGIKGYGSAIILGSVVTELALEPTPPLPPEEGFCDRCKLCVASCPSGMFHDSRETSVTLGGQTFSYSERISYLPCQLVCGGFTGLSKNKKWSTWSPGRYVIPDPADENSQMETLVRAVGNYTKWPRRSDGDGGFENNAFGGLNIRLTCGNCQMVCRGDREETKENYRLLTTSGCVIQREDGTIEVLGAEDAAREFERMPPEHTTLYR</sequence>
<dbReference type="PROSITE" id="PS51379">
    <property type="entry name" value="4FE4S_FER_2"/>
    <property type="match status" value="1"/>
</dbReference>
<reference evidence="5 6" key="1">
    <citation type="submission" date="2007-10" db="EMBL/GenBank/DDBJ databases">
        <title>Complete sequence of Desulfococcus oleovorans Hxd3.</title>
        <authorList>
            <consortium name="US DOE Joint Genome Institute"/>
            <person name="Copeland A."/>
            <person name="Lucas S."/>
            <person name="Lapidus A."/>
            <person name="Barry K."/>
            <person name="Glavina del Rio T."/>
            <person name="Dalin E."/>
            <person name="Tice H."/>
            <person name="Pitluck S."/>
            <person name="Kiss H."/>
            <person name="Brettin T."/>
            <person name="Bruce D."/>
            <person name="Detter J.C."/>
            <person name="Han C."/>
            <person name="Schmutz J."/>
            <person name="Larimer F."/>
            <person name="Land M."/>
            <person name="Hauser L."/>
            <person name="Kyrpides N."/>
            <person name="Kim E."/>
            <person name="Wawrik B."/>
            <person name="Richardson P."/>
        </authorList>
    </citation>
    <scope>NUCLEOTIDE SEQUENCE [LARGE SCALE GENOMIC DNA]</scope>
    <source>
        <strain evidence="6">DSM 6200 / JCM 39069 / Hxd3</strain>
    </source>
</reference>
<keyword evidence="2" id="KW-0408">Iron</keyword>
<evidence type="ECO:0000256" key="1">
    <source>
        <dbReference type="ARBA" id="ARBA00022723"/>
    </source>
</evidence>
<dbReference type="KEGG" id="dol:Dole_0177"/>